<sequence>MAAAITAFPIALPNCPDSCGNVKIPYPFGTTEGCYLNDTANIDDGYYFINCTSNAQGQPQPMIWNLNVTSISMELGEIDIQMYNSIDCYDQSGTPLSPNNTATLYVPSFTVSVTKNKFVAVGCDT</sequence>
<dbReference type="InParanoid" id="A0A7N2MKK8"/>
<accession>A0A7N2MKK8</accession>
<dbReference type="PANTHER" id="PTHR33491">
    <property type="entry name" value="OSJNBA0016N04.9 PROTEIN"/>
    <property type="match status" value="1"/>
</dbReference>
<evidence type="ECO:0000259" key="3">
    <source>
        <dbReference type="Pfam" id="PF13947"/>
    </source>
</evidence>
<evidence type="ECO:0000313" key="4">
    <source>
        <dbReference type="EnsemblPlants" id="QL09p030264:mrna:CDS:1"/>
    </source>
</evidence>
<dbReference type="EnsemblPlants" id="QL09p030264:mrna">
    <property type="protein sequence ID" value="QL09p030264:mrna:CDS:1"/>
    <property type="gene ID" value="QL09p030264"/>
</dbReference>
<dbReference type="GO" id="GO:0030247">
    <property type="term" value="F:polysaccharide binding"/>
    <property type="evidence" value="ECO:0007669"/>
    <property type="project" value="InterPro"/>
</dbReference>
<feature type="domain" description="Wall-associated receptor kinase galacturonan-binding" evidence="3">
    <location>
        <begin position="15"/>
        <end position="79"/>
    </location>
</feature>
<dbReference type="Pfam" id="PF13947">
    <property type="entry name" value="GUB_WAK_bind"/>
    <property type="match status" value="1"/>
</dbReference>
<keyword evidence="5" id="KW-1185">Reference proteome</keyword>
<evidence type="ECO:0000256" key="2">
    <source>
        <dbReference type="ARBA" id="ARBA00022729"/>
    </source>
</evidence>
<reference evidence="4" key="2">
    <citation type="submission" date="2021-01" db="UniProtKB">
        <authorList>
            <consortium name="EnsemblPlants"/>
        </authorList>
    </citation>
    <scope>IDENTIFICATION</scope>
</reference>
<dbReference type="GO" id="GO:0016020">
    <property type="term" value="C:membrane"/>
    <property type="evidence" value="ECO:0007669"/>
    <property type="project" value="UniProtKB-SubCell"/>
</dbReference>
<dbReference type="InterPro" id="IPR025287">
    <property type="entry name" value="WAK_GUB"/>
</dbReference>
<dbReference type="EMBL" id="LRBV02000009">
    <property type="status" value="NOT_ANNOTATED_CDS"/>
    <property type="molecule type" value="Genomic_DNA"/>
</dbReference>
<organism evidence="4 5">
    <name type="scientific">Quercus lobata</name>
    <name type="common">Valley oak</name>
    <dbReference type="NCBI Taxonomy" id="97700"/>
    <lineage>
        <taxon>Eukaryota</taxon>
        <taxon>Viridiplantae</taxon>
        <taxon>Streptophyta</taxon>
        <taxon>Embryophyta</taxon>
        <taxon>Tracheophyta</taxon>
        <taxon>Spermatophyta</taxon>
        <taxon>Magnoliopsida</taxon>
        <taxon>eudicotyledons</taxon>
        <taxon>Gunneridae</taxon>
        <taxon>Pentapetalae</taxon>
        <taxon>rosids</taxon>
        <taxon>fabids</taxon>
        <taxon>Fagales</taxon>
        <taxon>Fagaceae</taxon>
        <taxon>Quercus</taxon>
    </lineage>
</organism>
<name>A0A7N2MKK8_QUELO</name>
<dbReference type="Gramene" id="QL09p030264:mrna">
    <property type="protein sequence ID" value="QL09p030264:mrna:CDS:1"/>
    <property type="gene ID" value="QL09p030264"/>
</dbReference>
<protein>
    <recommendedName>
        <fullName evidence="3">Wall-associated receptor kinase galacturonan-binding domain-containing protein</fullName>
    </recommendedName>
</protein>
<comment type="subcellular location">
    <subcellularLocation>
        <location evidence="1">Membrane</location>
        <topology evidence="1">Single-pass membrane protein</topology>
    </subcellularLocation>
</comment>
<proteinExistence type="predicted"/>
<dbReference type="AlphaFoldDB" id="A0A7N2MKK8"/>
<evidence type="ECO:0000313" key="5">
    <source>
        <dbReference type="Proteomes" id="UP000594261"/>
    </source>
</evidence>
<dbReference type="Proteomes" id="UP000594261">
    <property type="component" value="Chromosome 9"/>
</dbReference>
<keyword evidence="2" id="KW-0732">Signal</keyword>
<evidence type="ECO:0000256" key="1">
    <source>
        <dbReference type="ARBA" id="ARBA00004167"/>
    </source>
</evidence>
<reference evidence="4 5" key="1">
    <citation type="journal article" date="2016" name="G3 (Bethesda)">
        <title>First Draft Assembly and Annotation of the Genome of a California Endemic Oak Quercus lobata Nee (Fagaceae).</title>
        <authorList>
            <person name="Sork V.L."/>
            <person name="Fitz-Gibbon S.T."/>
            <person name="Puiu D."/>
            <person name="Crepeau M."/>
            <person name="Gugger P.F."/>
            <person name="Sherman R."/>
            <person name="Stevens K."/>
            <person name="Langley C.H."/>
            <person name="Pellegrini M."/>
            <person name="Salzberg S.L."/>
        </authorList>
    </citation>
    <scope>NUCLEOTIDE SEQUENCE [LARGE SCALE GENOMIC DNA]</scope>
    <source>
        <strain evidence="4 5">cv. SW786</strain>
    </source>
</reference>